<evidence type="ECO:0000313" key="4">
    <source>
        <dbReference type="EMBL" id="GAQ20619.1"/>
    </source>
</evidence>
<comment type="caution">
    <text evidence="4">The sequence shown here is derived from an EMBL/GenBank/DDBJ whole genome shotgun (WGS) entry which is preliminary data.</text>
</comment>
<evidence type="ECO:0000313" key="5">
    <source>
        <dbReference type="Proteomes" id="UP000056209"/>
    </source>
</evidence>
<proteinExistence type="predicted"/>
<dbReference type="Proteomes" id="UP000056209">
    <property type="component" value="Unassembled WGS sequence"/>
</dbReference>
<dbReference type="InterPro" id="IPR011051">
    <property type="entry name" value="RmlC_Cupin_sf"/>
</dbReference>
<dbReference type="GO" id="GO:0003677">
    <property type="term" value="F:DNA binding"/>
    <property type="evidence" value="ECO:0007669"/>
    <property type="project" value="UniProtKB-KW"/>
</dbReference>
<reference evidence="5" key="1">
    <citation type="submission" date="2015-11" db="EMBL/GenBank/DDBJ databases">
        <title>Draft Genome Sequence of the Radioresistant Bacterium Deinococcus grandis, Isolated from Freshwater Fish in Japan.</title>
        <authorList>
            <person name="Satoh K."/>
            <person name="Onodera T."/>
            <person name="Omoso K."/>
            <person name="Takeda-Yano K."/>
            <person name="Katayama T."/>
            <person name="Oono Y."/>
            <person name="Narumi I."/>
        </authorList>
    </citation>
    <scope>NUCLEOTIDE SEQUENCE [LARGE SCALE GENOMIC DNA]</scope>
    <source>
        <strain evidence="5">ATCC 43672</strain>
    </source>
</reference>
<dbReference type="PANTHER" id="PTHR46797:SF10">
    <property type="entry name" value="BLR1115 PROTEIN"/>
    <property type="match status" value="1"/>
</dbReference>
<organism evidence="4 5">
    <name type="scientific">Deinococcus grandis</name>
    <dbReference type="NCBI Taxonomy" id="57498"/>
    <lineage>
        <taxon>Bacteria</taxon>
        <taxon>Thermotogati</taxon>
        <taxon>Deinococcota</taxon>
        <taxon>Deinococci</taxon>
        <taxon>Deinococcales</taxon>
        <taxon>Deinococcaceae</taxon>
        <taxon>Deinococcus</taxon>
    </lineage>
</organism>
<dbReference type="AlphaFoldDB" id="A0A100HH42"/>
<evidence type="ECO:0000256" key="2">
    <source>
        <dbReference type="SAM" id="MobiDB-lite"/>
    </source>
</evidence>
<feature type="region of interest" description="Disordered" evidence="2">
    <location>
        <begin position="85"/>
        <end position="105"/>
    </location>
</feature>
<dbReference type="GO" id="GO:0005829">
    <property type="term" value="C:cytosol"/>
    <property type="evidence" value="ECO:0007669"/>
    <property type="project" value="TreeGrafter"/>
</dbReference>
<dbReference type="InterPro" id="IPR001387">
    <property type="entry name" value="Cro/C1-type_HTH"/>
</dbReference>
<keyword evidence="5" id="KW-1185">Reference proteome</keyword>
<feature type="domain" description="HTH cro/C1-type" evidence="3">
    <location>
        <begin position="23"/>
        <end position="77"/>
    </location>
</feature>
<dbReference type="PROSITE" id="PS50943">
    <property type="entry name" value="HTH_CROC1"/>
    <property type="match status" value="1"/>
</dbReference>
<dbReference type="InterPro" id="IPR050807">
    <property type="entry name" value="TransReg_Diox_bact_type"/>
</dbReference>
<dbReference type="SUPFAM" id="SSF51182">
    <property type="entry name" value="RmlC-like cupins"/>
    <property type="match status" value="1"/>
</dbReference>
<dbReference type="CDD" id="cd00093">
    <property type="entry name" value="HTH_XRE"/>
    <property type="match status" value="1"/>
</dbReference>
<dbReference type="EMBL" id="BCMS01000001">
    <property type="protein sequence ID" value="GAQ20619.1"/>
    <property type="molecule type" value="Genomic_DNA"/>
</dbReference>
<dbReference type="CDD" id="cd02209">
    <property type="entry name" value="cupin_XRE_C"/>
    <property type="match status" value="1"/>
</dbReference>
<dbReference type="InterPro" id="IPR010982">
    <property type="entry name" value="Lambda_DNA-bd_dom_sf"/>
</dbReference>
<dbReference type="SUPFAM" id="SSF47413">
    <property type="entry name" value="lambda repressor-like DNA-binding domains"/>
    <property type="match status" value="1"/>
</dbReference>
<dbReference type="OrthoDB" id="9814553at2"/>
<name>A0A100HH42_9DEIO</name>
<dbReference type="Gene3D" id="1.10.260.40">
    <property type="entry name" value="lambda repressor-like DNA-binding domains"/>
    <property type="match status" value="1"/>
</dbReference>
<dbReference type="SMART" id="SM00530">
    <property type="entry name" value="HTH_XRE"/>
    <property type="match status" value="1"/>
</dbReference>
<dbReference type="RefSeq" id="WP_058975208.1">
    <property type="nucleotide sequence ID" value="NZ_BCMS01000001.1"/>
</dbReference>
<keyword evidence="1" id="KW-0238">DNA-binding</keyword>
<protein>
    <submittedName>
        <fullName evidence="4">Putative transcriptional regulator</fullName>
    </submittedName>
</protein>
<dbReference type="Pfam" id="PF01381">
    <property type="entry name" value="HTH_3"/>
    <property type="match status" value="1"/>
</dbReference>
<gene>
    <name evidence="4" type="ORF">DEIGR_100646</name>
</gene>
<evidence type="ECO:0000259" key="3">
    <source>
        <dbReference type="PROSITE" id="PS50943"/>
    </source>
</evidence>
<sequence length="203" mass="21633">MTTISNSPGVTAEQAAGRLARQITAEREARGWTQATLAGRAGVSKAAVSRIERGEMSPTAVTLLRLAGAFDLTLAGLLLRAEGGGGGREHERLSRAAQQPGWRDPDTGYTRRQLFAAPTHPLEAVQVTLPAGASVTLPAGSYAHIVQVLWVQSGELRLTEHRAPDLTWMLAEGDCLGFGTPCDVTFENPGTQPCTYAVFLARR</sequence>
<evidence type="ECO:0000256" key="1">
    <source>
        <dbReference type="ARBA" id="ARBA00023125"/>
    </source>
</evidence>
<dbReference type="PANTHER" id="PTHR46797">
    <property type="entry name" value="HTH-TYPE TRANSCRIPTIONAL REGULATOR"/>
    <property type="match status" value="1"/>
</dbReference>
<accession>A0A100HH42</accession>
<dbReference type="GO" id="GO:0003700">
    <property type="term" value="F:DNA-binding transcription factor activity"/>
    <property type="evidence" value="ECO:0007669"/>
    <property type="project" value="TreeGrafter"/>
</dbReference>